<reference evidence="1" key="1">
    <citation type="journal article" date="2023" name="Plant J.">
        <title>Genome sequences and population genomics provide insights into the demographic history, inbreeding, and mutation load of two 'living fossil' tree species of Dipteronia.</title>
        <authorList>
            <person name="Feng Y."/>
            <person name="Comes H.P."/>
            <person name="Chen J."/>
            <person name="Zhu S."/>
            <person name="Lu R."/>
            <person name="Zhang X."/>
            <person name="Li P."/>
            <person name="Qiu J."/>
            <person name="Olsen K.M."/>
            <person name="Qiu Y."/>
        </authorList>
    </citation>
    <scope>NUCLEOTIDE SEQUENCE</scope>
    <source>
        <strain evidence="1">KIB01</strain>
    </source>
</reference>
<dbReference type="EMBL" id="JANJYI010000005">
    <property type="protein sequence ID" value="KAK2650347.1"/>
    <property type="molecule type" value="Genomic_DNA"/>
</dbReference>
<sequence length="147" mass="16467">MFTIELDLKWGMNCFMIRLSIHRHIPPHEDRIVRYGNLPPYGADNPYSTSHGHVHVPTLWRNVHNPMHGAPSFEASGPLVNGSFNPAFLRGTVEGNPRLGVAVDNQNSWVESSQRIPGFEGTASPPKYSSAQTLNLTHRTIIWKTNT</sequence>
<gene>
    <name evidence="1" type="ORF">Ddye_017836</name>
</gene>
<evidence type="ECO:0000313" key="1">
    <source>
        <dbReference type="EMBL" id="KAK2650347.1"/>
    </source>
</evidence>
<dbReference type="Proteomes" id="UP001280121">
    <property type="component" value="Unassembled WGS sequence"/>
</dbReference>
<dbReference type="AlphaFoldDB" id="A0AAD9U9F6"/>
<name>A0AAD9U9F6_9ROSI</name>
<protein>
    <submittedName>
        <fullName evidence="1">Uncharacterized protein</fullName>
    </submittedName>
</protein>
<proteinExistence type="predicted"/>
<comment type="caution">
    <text evidence="1">The sequence shown here is derived from an EMBL/GenBank/DDBJ whole genome shotgun (WGS) entry which is preliminary data.</text>
</comment>
<evidence type="ECO:0000313" key="2">
    <source>
        <dbReference type="Proteomes" id="UP001280121"/>
    </source>
</evidence>
<organism evidence="1 2">
    <name type="scientific">Dipteronia dyeriana</name>
    <dbReference type="NCBI Taxonomy" id="168575"/>
    <lineage>
        <taxon>Eukaryota</taxon>
        <taxon>Viridiplantae</taxon>
        <taxon>Streptophyta</taxon>
        <taxon>Embryophyta</taxon>
        <taxon>Tracheophyta</taxon>
        <taxon>Spermatophyta</taxon>
        <taxon>Magnoliopsida</taxon>
        <taxon>eudicotyledons</taxon>
        <taxon>Gunneridae</taxon>
        <taxon>Pentapetalae</taxon>
        <taxon>rosids</taxon>
        <taxon>malvids</taxon>
        <taxon>Sapindales</taxon>
        <taxon>Sapindaceae</taxon>
        <taxon>Hippocastanoideae</taxon>
        <taxon>Acereae</taxon>
        <taxon>Dipteronia</taxon>
    </lineage>
</organism>
<accession>A0AAD9U9F6</accession>
<keyword evidence="2" id="KW-1185">Reference proteome</keyword>